<reference evidence="6" key="1">
    <citation type="submission" date="2022-09" db="EMBL/GenBank/DDBJ databases">
        <authorList>
            <person name="Li Z.-J."/>
        </authorList>
    </citation>
    <scope>NUCLEOTIDE SEQUENCE</scope>
    <source>
        <strain evidence="6">TGB11</strain>
        <plasmid evidence="6">unnamed</plasmid>
    </source>
</reference>
<dbReference type="Pfam" id="PF02518">
    <property type="entry name" value="HATPase_c"/>
    <property type="match status" value="1"/>
</dbReference>
<dbReference type="AlphaFoldDB" id="A0AA47LT37"/>
<keyword evidence="6" id="KW-0547">Nucleotide-binding</keyword>
<dbReference type="Gene3D" id="3.30.565.10">
    <property type="entry name" value="Histidine kinase-like ATPase, C-terminal domain"/>
    <property type="match status" value="1"/>
</dbReference>
<dbReference type="PRINTS" id="PR00344">
    <property type="entry name" value="BCTRLSENSOR"/>
</dbReference>
<keyword evidence="6" id="KW-0067">ATP-binding</keyword>
<dbReference type="Gene3D" id="3.30.450.20">
    <property type="entry name" value="PAS domain"/>
    <property type="match status" value="1"/>
</dbReference>
<dbReference type="SUPFAM" id="SSF47384">
    <property type="entry name" value="Homodimeric domain of signal transducing histidine kinase"/>
    <property type="match status" value="1"/>
</dbReference>
<dbReference type="CDD" id="cd00082">
    <property type="entry name" value="HisKA"/>
    <property type="match status" value="1"/>
</dbReference>
<dbReference type="PANTHER" id="PTHR43065">
    <property type="entry name" value="SENSOR HISTIDINE KINASE"/>
    <property type="match status" value="1"/>
</dbReference>
<organism evidence="6 7">
    <name type="scientific">Salinivibrio kushneri</name>
    <dbReference type="NCBI Taxonomy" id="1908198"/>
    <lineage>
        <taxon>Bacteria</taxon>
        <taxon>Pseudomonadati</taxon>
        <taxon>Pseudomonadota</taxon>
        <taxon>Gammaproteobacteria</taxon>
        <taxon>Vibrionales</taxon>
        <taxon>Vibrionaceae</taxon>
        <taxon>Salinivibrio</taxon>
    </lineage>
</organism>
<dbReference type="InterPro" id="IPR003594">
    <property type="entry name" value="HATPase_dom"/>
</dbReference>
<evidence type="ECO:0000313" key="7">
    <source>
        <dbReference type="Proteomes" id="UP001164748"/>
    </source>
</evidence>
<name>A0AA47LT37_9GAMM</name>
<dbReference type="InterPro" id="IPR036890">
    <property type="entry name" value="HATPase_C_sf"/>
</dbReference>
<evidence type="ECO:0000256" key="4">
    <source>
        <dbReference type="SAM" id="Coils"/>
    </source>
</evidence>
<dbReference type="PROSITE" id="PS50109">
    <property type="entry name" value="HIS_KIN"/>
    <property type="match status" value="1"/>
</dbReference>
<dbReference type="Gene3D" id="1.10.287.130">
    <property type="match status" value="1"/>
</dbReference>
<keyword evidence="6" id="KW-0614">Plasmid</keyword>
<dbReference type="GO" id="GO:0005524">
    <property type="term" value="F:ATP binding"/>
    <property type="evidence" value="ECO:0007669"/>
    <property type="project" value="UniProtKB-KW"/>
</dbReference>
<dbReference type="SMART" id="SM00388">
    <property type="entry name" value="HisKA"/>
    <property type="match status" value="1"/>
</dbReference>
<keyword evidence="4" id="KW-0175">Coiled coil</keyword>
<dbReference type="Pfam" id="PF08448">
    <property type="entry name" value="PAS_4"/>
    <property type="match status" value="1"/>
</dbReference>
<dbReference type="PANTHER" id="PTHR43065:SF50">
    <property type="entry name" value="HISTIDINE KINASE"/>
    <property type="match status" value="1"/>
</dbReference>
<dbReference type="RefSeq" id="WP_269580468.1">
    <property type="nucleotide sequence ID" value="NZ_CP114589.1"/>
</dbReference>
<dbReference type="InterPro" id="IPR005467">
    <property type="entry name" value="His_kinase_dom"/>
</dbReference>
<evidence type="ECO:0000256" key="3">
    <source>
        <dbReference type="ARBA" id="ARBA00022553"/>
    </source>
</evidence>
<dbReference type="SUPFAM" id="SSF55874">
    <property type="entry name" value="ATPase domain of HSP90 chaperone/DNA topoisomerase II/histidine kinase"/>
    <property type="match status" value="1"/>
</dbReference>
<evidence type="ECO:0000259" key="5">
    <source>
        <dbReference type="PROSITE" id="PS50109"/>
    </source>
</evidence>
<dbReference type="InterPro" id="IPR035965">
    <property type="entry name" value="PAS-like_dom_sf"/>
</dbReference>
<dbReference type="InterPro" id="IPR004358">
    <property type="entry name" value="Sig_transdc_His_kin-like_C"/>
</dbReference>
<dbReference type="Proteomes" id="UP001164748">
    <property type="component" value="Plasmid unnamed"/>
</dbReference>
<keyword evidence="3" id="KW-0597">Phosphoprotein</keyword>
<evidence type="ECO:0000256" key="1">
    <source>
        <dbReference type="ARBA" id="ARBA00000085"/>
    </source>
</evidence>
<feature type="domain" description="Histidine kinase" evidence="5">
    <location>
        <begin position="176"/>
        <end position="421"/>
    </location>
</feature>
<dbReference type="SMART" id="SM00387">
    <property type="entry name" value="HATPase_c"/>
    <property type="match status" value="1"/>
</dbReference>
<evidence type="ECO:0000313" key="6">
    <source>
        <dbReference type="EMBL" id="WBA10459.1"/>
    </source>
</evidence>
<dbReference type="EMBL" id="CP114589">
    <property type="protein sequence ID" value="WBA10459.1"/>
    <property type="molecule type" value="Genomic_DNA"/>
</dbReference>
<protein>
    <recommendedName>
        <fullName evidence="2">histidine kinase</fullName>
        <ecNumber evidence="2">2.7.13.3</ecNumber>
    </recommendedName>
</protein>
<gene>
    <name evidence="6" type="ORF">N8M53_13990</name>
</gene>
<comment type="catalytic activity">
    <reaction evidence="1">
        <text>ATP + protein L-histidine = ADP + protein N-phospho-L-histidine.</text>
        <dbReference type="EC" id="2.7.13.3"/>
    </reaction>
</comment>
<dbReference type="InterPro" id="IPR003661">
    <property type="entry name" value="HisK_dim/P_dom"/>
</dbReference>
<evidence type="ECO:0000256" key="2">
    <source>
        <dbReference type="ARBA" id="ARBA00012438"/>
    </source>
</evidence>
<dbReference type="SUPFAM" id="SSF55785">
    <property type="entry name" value="PYP-like sensor domain (PAS domain)"/>
    <property type="match status" value="1"/>
</dbReference>
<proteinExistence type="predicted"/>
<dbReference type="InterPro" id="IPR036097">
    <property type="entry name" value="HisK_dim/P_sf"/>
</dbReference>
<feature type="coiled-coil region" evidence="4">
    <location>
        <begin position="140"/>
        <end position="167"/>
    </location>
</feature>
<sequence>MEDNKISPAILNGLSIAVCLIDRDYRIVDANTCFLRSLNAANDTLVGDALLAHFPADHQFLQQNIDTVFSTQAPLQSSGAVIVDISGDVDAAYLWQDVEFLPILSAHGEVTQVAICFYRPTALAAPTRDALPSIPDTERLKRSTEAYQEVVSELKQLQRQLLQSEKMASIGQISAGIAHEINNPIAFISSNIRTLYDYLDKFTAYVRCLDEKIESTDNRALLADRQALKDDIQLSYLLEDASDLIEESLEGITRVMTIVKDLKEFSHVDNGEWATTDIRRGIDSTLKIIHNEIKYAIEIERNYAPQTPDILCQPMQLNQVFLNLLINAAHAIEGEGNIKISVAPLDDEHLIIEIKDNGQGIPEEALATIFEPFYTTKPVGQGTGLGLSVSRDIIVAHGGQITVTSEQGKGTTFTIVLPCSGNQAERISSPVHEVMKGGRSP</sequence>
<dbReference type="GO" id="GO:0000155">
    <property type="term" value="F:phosphorelay sensor kinase activity"/>
    <property type="evidence" value="ECO:0007669"/>
    <property type="project" value="InterPro"/>
</dbReference>
<accession>A0AA47LT37</accession>
<dbReference type="InterPro" id="IPR013656">
    <property type="entry name" value="PAS_4"/>
</dbReference>
<geneLocation type="plasmid" evidence="6 7">
    <name>unnamed</name>
</geneLocation>
<dbReference type="EC" id="2.7.13.3" evidence="2"/>